<accession>A0A3P8IH22</accession>
<name>A0A3P8IH22_9TREM</name>
<evidence type="ECO:0000313" key="3">
    <source>
        <dbReference type="Proteomes" id="UP000272942"/>
    </source>
</evidence>
<proteinExistence type="predicted"/>
<gene>
    <name evidence="2" type="ORF">ECPE_LOCUS15732</name>
</gene>
<protein>
    <submittedName>
        <fullName evidence="2">Uncharacterized protein</fullName>
    </submittedName>
</protein>
<feature type="region of interest" description="Disordered" evidence="1">
    <location>
        <begin position="158"/>
        <end position="227"/>
    </location>
</feature>
<dbReference type="Proteomes" id="UP000272942">
    <property type="component" value="Unassembled WGS sequence"/>
</dbReference>
<dbReference type="EMBL" id="UZAN01061598">
    <property type="protein sequence ID" value="VDP93004.1"/>
    <property type="molecule type" value="Genomic_DNA"/>
</dbReference>
<organism evidence="2 3">
    <name type="scientific">Echinostoma caproni</name>
    <dbReference type="NCBI Taxonomy" id="27848"/>
    <lineage>
        <taxon>Eukaryota</taxon>
        <taxon>Metazoa</taxon>
        <taxon>Spiralia</taxon>
        <taxon>Lophotrochozoa</taxon>
        <taxon>Platyhelminthes</taxon>
        <taxon>Trematoda</taxon>
        <taxon>Digenea</taxon>
        <taxon>Plagiorchiida</taxon>
        <taxon>Echinostomata</taxon>
        <taxon>Echinostomatoidea</taxon>
        <taxon>Echinostomatidae</taxon>
        <taxon>Echinostoma</taxon>
    </lineage>
</organism>
<evidence type="ECO:0000256" key="1">
    <source>
        <dbReference type="SAM" id="MobiDB-lite"/>
    </source>
</evidence>
<sequence length="227" mass="23066">MFSLTQQTPGSLFTSSSASTSEFPESKSVLFSSSSNEPVAPISGAGGLFGTTRPFAVSTAFSPGLKVCPFNEPTTGSSFESLAAAAAAADSSVSNLFKPSVMSTSTPPKFSLFGHSTAGISETTAAVTTTAVVSTTSTATTEGGSNRPKIQPIVWDYTALPSSSDPQSTEESRRIGAGRRKKWGSAARTGLFSGTGPSTTPGSLFGASRGAGTSGPGPLRTKPHPRR</sequence>
<feature type="region of interest" description="Disordered" evidence="1">
    <location>
        <begin position="1"/>
        <end position="20"/>
    </location>
</feature>
<dbReference type="AlphaFoldDB" id="A0A3P8IH22"/>
<keyword evidence="3" id="KW-1185">Reference proteome</keyword>
<reference evidence="2 3" key="1">
    <citation type="submission" date="2018-11" db="EMBL/GenBank/DDBJ databases">
        <authorList>
            <consortium name="Pathogen Informatics"/>
        </authorList>
    </citation>
    <scope>NUCLEOTIDE SEQUENCE [LARGE SCALE GENOMIC DNA]</scope>
    <source>
        <strain evidence="2 3">Egypt</strain>
    </source>
</reference>
<feature type="compositionally biased region" description="Low complexity" evidence="1">
    <location>
        <begin position="11"/>
        <end position="20"/>
    </location>
</feature>
<feature type="compositionally biased region" description="Polar residues" evidence="1">
    <location>
        <begin position="160"/>
        <end position="169"/>
    </location>
</feature>
<feature type="compositionally biased region" description="Polar residues" evidence="1">
    <location>
        <begin position="1"/>
        <end position="10"/>
    </location>
</feature>
<evidence type="ECO:0000313" key="2">
    <source>
        <dbReference type="EMBL" id="VDP93004.1"/>
    </source>
</evidence>